<feature type="domain" description="DUF7869" evidence="2">
    <location>
        <begin position="372"/>
        <end position="501"/>
    </location>
</feature>
<feature type="compositionally biased region" description="Low complexity" evidence="1">
    <location>
        <begin position="12"/>
        <end position="30"/>
    </location>
</feature>
<feature type="compositionally biased region" description="Acidic residues" evidence="1">
    <location>
        <begin position="44"/>
        <end position="80"/>
    </location>
</feature>
<dbReference type="PANTHER" id="PTHR34415">
    <property type="entry name" value="INTEGRASE CATALYTIC DOMAIN-CONTAINING PROTEIN"/>
    <property type="match status" value="1"/>
</dbReference>
<evidence type="ECO:0000313" key="4">
    <source>
        <dbReference type="Proteomes" id="UP000018817"/>
    </source>
</evidence>
<reference evidence="3 4" key="2">
    <citation type="submission" date="2013-11" db="EMBL/GenBank/DDBJ databases">
        <title>The Genome Sequence of Phytophthora parasitica INRA-310.</title>
        <authorList>
            <consortium name="The Broad Institute Genomics Platform"/>
            <person name="Russ C."/>
            <person name="Tyler B."/>
            <person name="Panabieres F."/>
            <person name="Shan W."/>
            <person name="Tripathy S."/>
            <person name="Grunwald N."/>
            <person name="Machado M."/>
            <person name="Johnson C.S."/>
            <person name="Arredondo F."/>
            <person name="Hong C."/>
            <person name="Coffey M."/>
            <person name="Young S.K."/>
            <person name="Zeng Q."/>
            <person name="Gargeya S."/>
            <person name="Fitzgerald M."/>
            <person name="Abouelleil A."/>
            <person name="Alvarado L."/>
            <person name="Chapman S.B."/>
            <person name="Gainer-Dewar J."/>
            <person name="Goldberg J."/>
            <person name="Griggs A."/>
            <person name="Gujja S."/>
            <person name="Hansen M."/>
            <person name="Howarth C."/>
            <person name="Imamovic A."/>
            <person name="Ireland A."/>
            <person name="Larimer J."/>
            <person name="McCowan C."/>
            <person name="Murphy C."/>
            <person name="Pearson M."/>
            <person name="Poon T.W."/>
            <person name="Priest M."/>
            <person name="Roberts A."/>
            <person name="Saif S."/>
            <person name="Shea T."/>
            <person name="Sykes S."/>
            <person name="Wortman J."/>
            <person name="Nusbaum C."/>
            <person name="Birren B."/>
        </authorList>
    </citation>
    <scope>NUCLEOTIDE SEQUENCE [LARGE SCALE GENOMIC DNA]</scope>
    <source>
        <strain evidence="3 4">INRA-310</strain>
    </source>
</reference>
<feature type="compositionally biased region" description="Basic and acidic residues" evidence="1">
    <location>
        <begin position="325"/>
        <end position="335"/>
    </location>
</feature>
<evidence type="ECO:0000256" key="1">
    <source>
        <dbReference type="SAM" id="MobiDB-lite"/>
    </source>
</evidence>
<dbReference type="OrthoDB" id="166559at2759"/>
<dbReference type="GeneID" id="20192446"/>
<dbReference type="Proteomes" id="UP000018817">
    <property type="component" value="Unassembled WGS sequence"/>
</dbReference>
<feature type="compositionally biased region" description="Basic and acidic residues" evidence="1">
    <location>
        <begin position="629"/>
        <end position="639"/>
    </location>
</feature>
<accession>W2PS56</accession>
<dbReference type="OMA" id="QSNVCDM"/>
<organism evidence="3 4">
    <name type="scientific">Phytophthora nicotianae (strain INRA-310)</name>
    <name type="common">Phytophthora parasitica</name>
    <dbReference type="NCBI Taxonomy" id="761204"/>
    <lineage>
        <taxon>Eukaryota</taxon>
        <taxon>Sar</taxon>
        <taxon>Stramenopiles</taxon>
        <taxon>Oomycota</taxon>
        <taxon>Peronosporomycetes</taxon>
        <taxon>Peronosporales</taxon>
        <taxon>Peronosporaceae</taxon>
        <taxon>Phytophthora</taxon>
    </lineage>
</organism>
<dbReference type="RefSeq" id="XP_008911797.1">
    <property type="nucleotide sequence ID" value="XM_008913549.1"/>
</dbReference>
<feature type="region of interest" description="Disordered" evidence="1">
    <location>
        <begin position="1"/>
        <end position="82"/>
    </location>
</feature>
<feature type="compositionally biased region" description="Pro residues" evidence="1">
    <location>
        <begin position="1"/>
        <end position="11"/>
    </location>
</feature>
<dbReference type="Pfam" id="PF25273">
    <property type="entry name" value="DUF7869"/>
    <property type="match status" value="1"/>
</dbReference>
<name>W2PS56_PHYN3</name>
<dbReference type="STRING" id="761204.W2PS56"/>
<reference evidence="4" key="1">
    <citation type="submission" date="2011-12" db="EMBL/GenBank/DDBJ databases">
        <authorList>
            <consortium name="The Broad Institute Genome Sequencing Platform"/>
            <person name="Russ C."/>
            <person name="Tyler B."/>
            <person name="Panabieres F."/>
            <person name="Shan W."/>
            <person name="Tripathy S."/>
            <person name="Grunwald N."/>
            <person name="Machado M."/>
            <person name="Young S.K."/>
            <person name="Zeng Q."/>
            <person name="Gargeya S."/>
            <person name="Fitzgerald M."/>
            <person name="Haas B."/>
            <person name="Abouelleil A."/>
            <person name="Alvarado L."/>
            <person name="Arachchi H.M."/>
            <person name="Berlin A."/>
            <person name="Chapman S.B."/>
            <person name="Gearin G."/>
            <person name="Goldberg J."/>
            <person name="Griggs A."/>
            <person name="Gujja S."/>
            <person name="Hansen M."/>
            <person name="Heiman D."/>
            <person name="Howarth C."/>
            <person name="Larimer J."/>
            <person name="Lui A."/>
            <person name="MacDonald P.J.P."/>
            <person name="McCowen C."/>
            <person name="Montmayeur A."/>
            <person name="Murphy C."/>
            <person name="Neiman D."/>
            <person name="Pearson M."/>
            <person name="Priest M."/>
            <person name="Roberts A."/>
            <person name="Saif S."/>
            <person name="Shea T."/>
            <person name="Sisk P."/>
            <person name="Stolte C."/>
            <person name="Sykes S."/>
            <person name="Wortman J."/>
            <person name="Nusbaum C."/>
            <person name="Birren B."/>
        </authorList>
    </citation>
    <scope>NUCLEOTIDE SEQUENCE [LARGE SCALE GENOMIC DNA]</scope>
    <source>
        <strain evidence="4">INRA-310</strain>
    </source>
</reference>
<evidence type="ECO:0000259" key="2">
    <source>
        <dbReference type="Pfam" id="PF25273"/>
    </source>
</evidence>
<dbReference type="AlphaFoldDB" id="W2PS56"/>
<gene>
    <name evidence="3" type="ORF">PPTG_23847</name>
</gene>
<evidence type="ECO:0000313" key="3">
    <source>
        <dbReference type="EMBL" id="ETN02840.1"/>
    </source>
</evidence>
<dbReference type="EMBL" id="KI669614">
    <property type="protein sequence ID" value="ETN02840.1"/>
    <property type="molecule type" value="Genomic_DNA"/>
</dbReference>
<dbReference type="VEuPathDB" id="FungiDB:PPTG_23847"/>
<dbReference type="InterPro" id="IPR057191">
    <property type="entry name" value="DUF7869"/>
</dbReference>
<protein>
    <recommendedName>
        <fullName evidence="2">DUF7869 domain-containing protein</fullName>
    </recommendedName>
</protein>
<dbReference type="PANTHER" id="PTHR34415:SF1">
    <property type="entry name" value="INTEGRASE CATALYTIC DOMAIN-CONTAINING PROTEIN"/>
    <property type="match status" value="1"/>
</dbReference>
<proteinExistence type="predicted"/>
<feature type="region of interest" description="Disordered" evidence="1">
    <location>
        <begin position="309"/>
        <end position="337"/>
    </location>
</feature>
<feature type="region of interest" description="Disordered" evidence="1">
    <location>
        <begin position="623"/>
        <end position="646"/>
    </location>
</feature>
<sequence>MIHQLSPPPSLPLQSPTPDLPSASAPPSSAELSGVVPVSQASEEGSEEPDDSNDEDWSDADDASVEDEVLTGESEEETDKPEDISINLIDDDVRQHVTDLIRDDACERHCLEGKAGELEHLVRPLEQMSRTEKTTCILTLIGVLMQTDTAGRRRGTGEREKFHYYLPFVDHVCRPSFARCLGVQPLTVQRYKRRVRDGFIAAAAHGNKANKNALKVNLVWLVKWFKALAAEKYYSREDYTLLPATFTWDALYEEMHKFVELGLRVYEPARSTSRKLLSIHCPTIRIRSSQSNVCDMCTIYQTRMRQGATADKTEELDQHTQSPRRIREYKKDKAASQEPNSDLAVIVTDFSQNLTIPSVTTTPSQWYFCSLLAVNLFGIFYENDGTQTNYVYDEFASGKGSDQINSMLQHFIRTVLIPAGKKHLVVYADNCSGQNKNNHVIRFFLAQVQYGAFERVDYKFFVKGHTKKLVRPRFRAYSQAHKPRRLLDHGPHYQRIEELYKKLVGVQQYQVFTMTQEKPGVVQCKKGPDDESIDKDLRRKVDGVLTDVVKAIRMLDHFLDDLPPLAEKAEKIAELHKNIRPYVPDEFQANSIYAAPSKEQGEDAKAAQQARREHRAAMAVAAKANQVRCGRDGEDEGHPVPKKSRK</sequence>